<reference evidence="2" key="1">
    <citation type="submission" date="2021-11" db="EMBL/GenBank/DDBJ databases">
        <title>Description of novel Chryseobacterium species.</title>
        <authorList>
            <person name="Saticioglu I.B."/>
            <person name="Ay H."/>
            <person name="Altun S."/>
            <person name="Duman M."/>
        </authorList>
    </citation>
    <scope>NUCLEOTIDE SEQUENCE</scope>
    <source>
        <strain evidence="2">C-39</strain>
    </source>
</reference>
<dbReference type="EMBL" id="JAJJML010000001">
    <property type="protein sequence ID" value="MCC9034879.1"/>
    <property type="molecule type" value="Genomic_DNA"/>
</dbReference>
<accession>A0A9Q3UTK5</accession>
<reference evidence="3" key="2">
    <citation type="submission" date="2023-07" db="EMBL/GenBank/DDBJ databases">
        <title>Description of novel Chryseobacterium sp. strain C-2.</title>
        <authorList>
            <person name="Saticioglu I.B."/>
        </authorList>
    </citation>
    <scope>NUCLEOTIDE SEQUENCE [LARGE SCALE GENOMIC DNA]</scope>
    <source>
        <strain evidence="3">C-2</strain>
    </source>
</reference>
<dbReference type="Proteomes" id="UP001107960">
    <property type="component" value="Unassembled WGS sequence"/>
</dbReference>
<dbReference type="RefSeq" id="WP_191178399.1">
    <property type="nucleotide sequence ID" value="NZ_JACXXP010000002.1"/>
</dbReference>
<protein>
    <submittedName>
        <fullName evidence="2">Uncharacterized protein</fullName>
    </submittedName>
</protein>
<keyword evidence="3" id="KW-1185">Reference proteome</keyword>
<comment type="caution">
    <text evidence="2">The sequence shown here is derived from an EMBL/GenBank/DDBJ whole genome shotgun (WGS) entry which is preliminary data.</text>
</comment>
<gene>
    <name evidence="1" type="ORF">IEW27_04250</name>
    <name evidence="2" type="ORF">LNP80_11555</name>
</gene>
<evidence type="ECO:0000313" key="4">
    <source>
        <dbReference type="Proteomes" id="UP001107960"/>
    </source>
</evidence>
<dbReference type="AlphaFoldDB" id="A0A9Q3UTK5"/>
<evidence type="ECO:0000313" key="2">
    <source>
        <dbReference type="EMBL" id="MCC9034879.1"/>
    </source>
</evidence>
<reference evidence="1" key="3">
    <citation type="submission" date="2024-05" db="EMBL/GenBank/DDBJ databases">
        <title>Description of novel Chryseobacterium sp. strain C-2.</title>
        <authorList>
            <person name="Saticioglu I.B."/>
        </authorList>
    </citation>
    <scope>NUCLEOTIDE SEQUENCE</scope>
    <source>
        <strain evidence="1">C-2</strain>
    </source>
</reference>
<name>A0A9Q3UTK5_9FLAO</name>
<evidence type="ECO:0000313" key="1">
    <source>
        <dbReference type="EMBL" id="MBD3903805.1"/>
    </source>
</evidence>
<dbReference type="Proteomes" id="UP000603715">
    <property type="component" value="Unassembled WGS sequence"/>
</dbReference>
<sequence>MRRIIVLSFILSVNLYFCQSTVLYNLHNKTLTSNAINKIGVTDLNNNDYVGSPFLENNFSPSIIEGENGQHLLRYNIYNDEIILQKDDNYFKIPKNSNLDYFIINNKYKVRLVNDTYYIQTSSEKNKFVILKKENIKFTQGKISENGYGQNTSSKFTKQKADYFLYNLESKKLIPFKKEDFKSVFVAKENEINQFFKTSRLKIDDDYNEFLKIVSN</sequence>
<dbReference type="EMBL" id="JACXXP010000002">
    <property type="protein sequence ID" value="MBD3903805.1"/>
    <property type="molecule type" value="Genomic_DNA"/>
</dbReference>
<proteinExistence type="predicted"/>
<evidence type="ECO:0000313" key="3">
    <source>
        <dbReference type="Proteomes" id="UP000603715"/>
    </source>
</evidence>
<organism evidence="2 4">
    <name type="scientific">Chryseobacterium muglaense</name>
    <dbReference type="NCBI Taxonomy" id="2893752"/>
    <lineage>
        <taxon>Bacteria</taxon>
        <taxon>Pseudomonadati</taxon>
        <taxon>Bacteroidota</taxon>
        <taxon>Flavobacteriia</taxon>
        <taxon>Flavobacteriales</taxon>
        <taxon>Weeksellaceae</taxon>
        <taxon>Chryseobacterium group</taxon>
        <taxon>Chryseobacterium</taxon>
    </lineage>
</organism>